<evidence type="ECO:0000313" key="4">
    <source>
        <dbReference type="Proteomes" id="UP000654279"/>
    </source>
</evidence>
<sequence>MLKIYDRDGVQQYALAGVDYCVTHAFDGEDTLEFDLPASHEAYDALMEEIRVETGDNRFVIKALDEYADGCTVDCQLDLDEWKNRFYKNFAMTQRTLTEVMAAIAPPGWTVTGAAGILRTGTVEAEYATDYDLLGKTAEAFGVVFNYDVPARRVTVIDPEGIAPGGVYLVEELNLKKMSYKGMSTELVTRLYAYGKDGLTFADINGGKEYVEDLSYCDKVISAVWKASDYTDAAQLKADAEKQLKSLAYPVRSYECDVVDLAAVNPDYAFLGNWMYQVVTLMDKRRGTRQQHQVVEYKEYPLSPENNVVTLSTAVPKIEGSIKQIKNQLEDVREGVAGQGEAIENATALITGAKGGNVVLRMDAQGKPTEILVMDAEDIDAARKVWRWNMNGLGFSKNGIAGPYETAMTIDGAIVADFITAGTMSADLIRAGKLISQNGTMDISLDDGSITMTTGEYKARMYGSAFYLSRGGSDTLEIYSNAEEPFGVITLKGADDTQATIIKHSAVDTPNVYLYFPSGETARCLYVVNSNTRALDIDQINGLDVDWVWSTEMNRYVLAEKQ</sequence>
<evidence type="ECO:0000259" key="2">
    <source>
        <dbReference type="Pfam" id="PF18994"/>
    </source>
</evidence>
<dbReference type="InterPro" id="IPR044051">
    <property type="entry name" value="Prophage_tail_N"/>
</dbReference>
<dbReference type="Pfam" id="PF06605">
    <property type="entry name" value="Prophage_tail"/>
    <property type="match status" value="1"/>
</dbReference>
<accession>A0A926D164</accession>
<dbReference type="RefSeq" id="WP_249285375.1">
    <property type="nucleotide sequence ID" value="NZ_JACRSO010000003.1"/>
</dbReference>
<feature type="domain" description="Prophage endopeptidase tail N-terminal" evidence="2">
    <location>
        <begin position="3"/>
        <end position="71"/>
    </location>
</feature>
<dbReference type="AlphaFoldDB" id="A0A926D164"/>
<dbReference type="Pfam" id="PF18994">
    <property type="entry name" value="Prophage_tailD1"/>
    <property type="match status" value="1"/>
</dbReference>
<dbReference type="EMBL" id="JACRSO010000003">
    <property type="protein sequence ID" value="MBC8529546.1"/>
    <property type="molecule type" value="Genomic_DNA"/>
</dbReference>
<proteinExistence type="predicted"/>
<feature type="domain" description="Tail spike" evidence="1">
    <location>
        <begin position="108"/>
        <end position="323"/>
    </location>
</feature>
<evidence type="ECO:0000259" key="1">
    <source>
        <dbReference type="Pfam" id="PF06605"/>
    </source>
</evidence>
<reference evidence="3" key="1">
    <citation type="submission" date="2020-08" db="EMBL/GenBank/DDBJ databases">
        <title>Genome public.</title>
        <authorList>
            <person name="Liu C."/>
            <person name="Sun Q."/>
        </authorList>
    </citation>
    <scope>NUCLEOTIDE SEQUENCE</scope>
    <source>
        <strain evidence="3">NSJ-44</strain>
    </source>
</reference>
<evidence type="ECO:0000313" key="3">
    <source>
        <dbReference type="EMBL" id="MBC8529546.1"/>
    </source>
</evidence>
<dbReference type="NCBIfam" id="TIGR01665">
    <property type="entry name" value="put_anti_recept"/>
    <property type="match status" value="1"/>
</dbReference>
<gene>
    <name evidence="3" type="ORF">H8699_08925</name>
</gene>
<dbReference type="InterPro" id="IPR010572">
    <property type="entry name" value="Tail_dom"/>
</dbReference>
<organism evidence="3 4">
    <name type="scientific">Luoshenia tenuis</name>
    <dbReference type="NCBI Taxonomy" id="2763654"/>
    <lineage>
        <taxon>Bacteria</taxon>
        <taxon>Bacillati</taxon>
        <taxon>Bacillota</taxon>
        <taxon>Clostridia</taxon>
        <taxon>Christensenellales</taxon>
        <taxon>Christensenellaceae</taxon>
        <taxon>Luoshenia</taxon>
    </lineage>
</organism>
<keyword evidence="4" id="KW-1185">Reference proteome</keyword>
<protein>
    <submittedName>
        <fullName evidence="3">Phage tail protein</fullName>
    </submittedName>
</protein>
<dbReference type="InterPro" id="IPR007119">
    <property type="entry name" value="Phage_tail_spike_N"/>
</dbReference>
<name>A0A926D164_9FIRM</name>
<comment type="caution">
    <text evidence="3">The sequence shown here is derived from an EMBL/GenBank/DDBJ whole genome shotgun (WGS) entry which is preliminary data.</text>
</comment>
<dbReference type="Proteomes" id="UP000654279">
    <property type="component" value="Unassembled WGS sequence"/>
</dbReference>